<feature type="region of interest" description="Disordered" evidence="1">
    <location>
        <begin position="1"/>
        <end position="20"/>
    </location>
</feature>
<feature type="compositionally biased region" description="Basic and acidic residues" evidence="1">
    <location>
        <begin position="1"/>
        <end position="11"/>
    </location>
</feature>
<evidence type="ECO:0000256" key="1">
    <source>
        <dbReference type="SAM" id="MobiDB-lite"/>
    </source>
</evidence>
<dbReference type="EMBL" id="CAVNYO010000110">
    <property type="protein sequence ID" value="CAK5266608.1"/>
    <property type="molecule type" value="Genomic_DNA"/>
</dbReference>
<evidence type="ECO:0000313" key="2">
    <source>
        <dbReference type="EMBL" id="CAK5266608.1"/>
    </source>
</evidence>
<gene>
    <name evidence="2" type="ORF">MYCIT1_LOCUS8481</name>
</gene>
<reference evidence="2" key="1">
    <citation type="submission" date="2023-11" db="EMBL/GenBank/DDBJ databases">
        <authorList>
            <person name="De Vega J J."/>
            <person name="De Vega J J."/>
        </authorList>
    </citation>
    <scope>NUCLEOTIDE SEQUENCE</scope>
</reference>
<accession>A0AAD2GZ74</accession>
<keyword evidence="3" id="KW-1185">Reference proteome</keyword>
<evidence type="ECO:0000313" key="3">
    <source>
        <dbReference type="Proteomes" id="UP001295794"/>
    </source>
</evidence>
<protein>
    <submittedName>
        <fullName evidence="2">Uncharacterized protein</fullName>
    </submittedName>
</protein>
<name>A0AAD2GZ74_9AGAR</name>
<dbReference type="Proteomes" id="UP001295794">
    <property type="component" value="Unassembled WGS sequence"/>
</dbReference>
<comment type="caution">
    <text evidence="2">The sequence shown here is derived from an EMBL/GenBank/DDBJ whole genome shotgun (WGS) entry which is preliminary data.</text>
</comment>
<organism evidence="2 3">
    <name type="scientific">Mycena citricolor</name>
    <dbReference type="NCBI Taxonomy" id="2018698"/>
    <lineage>
        <taxon>Eukaryota</taxon>
        <taxon>Fungi</taxon>
        <taxon>Dikarya</taxon>
        <taxon>Basidiomycota</taxon>
        <taxon>Agaricomycotina</taxon>
        <taxon>Agaricomycetes</taxon>
        <taxon>Agaricomycetidae</taxon>
        <taxon>Agaricales</taxon>
        <taxon>Marasmiineae</taxon>
        <taxon>Mycenaceae</taxon>
        <taxon>Mycena</taxon>
    </lineage>
</organism>
<proteinExistence type="predicted"/>
<feature type="non-terminal residue" evidence="2">
    <location>
        <position position="1"/>
    </location>
</feature>
<sequence length="78" mass="8481">MRPSNLRESRSVDSSQRSSKNYVSMCCAVGTFSAGTFQFAVQSGLQDLPGSDDYILALLSRGPGRHLQNLRGELIQCA</sequence>
<dbReference type="AlphaFoldDB" id="A0AAD2GZ74"/>